<keyword evidence="4" id="KW-1185">Reference proteome</keyword>
<feature type="region of interest" description="Disordered" evidence="1">
    <location>
        <begin position="190"/>
        <end position="223"/>
    </location>
</feature>
<feature type="region of interest" description="Disordered" evidence="1">
    <location>
        <begin position="89"/>
        <end position="111"/>
    </location>
</feature>
<keyword evidence="2" id="KW-1133">Transmembrane helix</keyword>
<gene>
    <name evidence="3" type="ORF">SCHCODRAFT_83833</name>
</gene>
<reference evidence="3 4" key="1">
    <citation type="journal article" date="2010" name="Nat. Biotechnol.">
        <title>Genome sequence of the model mushroom Schizophyllum commune.</title>
        <authorList>
            <person name="Ohm R.A."/>
            <person name="de Jong J.F."/>
            <person name="Lugones L.G."/>
            <person name="Aerts A."/>
            <person name="Kothe E."/>
            <person name="Stajich J.E."/>
            <person name="de Vries R.P."/>
            <person name="Record E."/>
            <person name="Levasseur A."/>
            <person name="Baker S.E."/>
            <person name="Bartholomew K.A."/>
            <person name="Coutinho P.M."/>
            <person name="Erdmann S."/>
            <person name="Fowler T.J."/>
            <person name="Gathman A.C."/>
            <person name="Lombard V."/>
            <person name="Henrissat B."/>
            <person name="Knabe N."/>
            <person name="Kuees U."/>
            <person name="Lilly W.W."/>
            <person name="Lindquist E."/>
            <person name="Lucas S."/>
            <person name="Magnuson J.K."/>
            <person name="Piumi F."/>
            <person name="Raudaskoski M."/>
            <person name="Salamov A."/>
            <person name="Schmutz J."/>
            <person name="Schwarze F.W.M.R."/>
            <person name="vanKuyk P.A."/>
            <person name="Horton J.S."/>
            <person name="Grigoriev I.V."/>
            <person name="Woesten H.A.B."/>
        </authorList>
    </citation>
    <scope>NUCLEOTIDE SEQUENCE [LARGE SCALE GENOMIC DNA]</scope>
    <source>
        <strain evidence="4">H4-8 / FGSC 9210</strain>
    </source>
</reference>
<dbReference type="InParanoid" id="D8PR05"/>
<dbReference type="EMBL" id="GL377302">
    <property type="protein sequence ID" value="EFJ01746.1"/>
    <property type="molecule type" value="Genomic_DNA"/>
</dbReference>
<feature type="transmembrane region" description="Helical" evidence="2">
    <location>
        <begin position="63"/>
        <end position="81"/>
    </location>
</feature>
<dbReference type="KEGG" id="scm:SCHCO_02747664"/>
<proteinExistence type="predicted"/>
<dbReference type="VEuPathDB" id="FungiDB:SCHCODRAFT_02747664"/>
<dbReference type="HOGENOM" id="CLU_1134117_0_0_1"/>
<feature type="compositionally biased region" description="Low complexity" evidence="1">
    <location>
        <begin position="94"/>
        <end position="111"/>
    </location>
</feature>
<protein>
    <submittedName>
        <fullName evidence="3">Expressed protein</fullName>
    </submittedName>
</protein>
<evidence type="ECO:0000313" key="3">
    <source>
        <dbReference type="EMBL" id="EFJ01746.1"/>
    </source>
</evidence>
<dbReference type="AlphaFoldDB" id="D8PR05"/>
<evidence type="ECO:0000256" key="2">
    <source>
        <dbReference type="SAM" id="Phobius"/>
    </source>
</evidence>
<keyword evidence="2" id="KW-0812">Transmembrane</keyword>
<dbReference type="OrthoDB" id="21589at2759"/>
<dbReference type="Proteomes" id="UP000007431">
    <property type="component" value="Unassembled WGS sequence"/>
</dbReference>
<dbReference type="eggNOG" id="ENOG502SKXN">
    <property type="taxonomic scope" value="Eukaryota"/>
</dbReference>
<organism evidence="4">
    <name type="scientific">Schizophyllum commune (strain H4-8 / FGSC 9210)</name>
    <name type="common">Split gill fungus</name>
    <dbReference type="NCBI Taxonomy" id="578458"/>
    <lineage>
        <taxon>Eukaryota</taxon>
        <taxon>Fungi</taxon>
        <taxon>Dikarya</taxon>
        <taxon>Basidiomycota</taxon>
        <taxon>Agaricomycotina</taxon>
        <taxon>Agaricomycetes</taxon>
        <taxon>Agaricomycetidae</taxon>
        <taxon>Agaricales</taxon>
        <taxon>Schizophyllaceae</taxon>
        <taxon>Schizophyllum</taxon>
    </lineage>
</organism>
<dbReference type="GeneID" id="9587995"/>
<dbReference type="OMA" id="YQASHHA"/>
<sequence>MAPLRVDGDNVPGANGINVVHVNRPAIPPELQNLQIRPLIVPLLVLVFRVMLLLYFLDPEDSPIYAVFILGFVIWEMWGLIMRGIPREPGQQRENGGNAAPAAAGAPANEGNGAAPNNIALAANIQSQATEYLGAQGLAAEEAALNAPNAPPPTMGQKVIAFTSLLLSTIHPAVWERRRALLRRREGQIRTEERARQAAQERAANGEGDDSTDHPALPPLRPRAPWVQEYVERVLADEWVDESAD</sequence>
<name>D8PR05_SCHCM</name>
<keyword evidence="2" id="KW-0472">Membrane</keyword>
<evidence type="ECO:0000313" key="4">
    <source>
        <dbReference type="Proteomes" id="UP000007431"/>
    </source>
</evidence>
<evidence type="ECO:0000256" key="1">
    <source>
        <dbReference type="SAM" id="MobiDB-lite"/>
    </source>
</evidence>
<accession>D8PR05</accession>
<feature type="transmembrane region" description="Helical" evidence="2">
    <location>
        <begin position="39"/>
        <end position="57"/>
    </location>
</feature>